<gene>
    <name evidence="1" type="ORF">DUI87_21249</name>
</gene>
<keyword evidence="2" id="KW-1185">Reference proteome</keyword>
<dbReference type="EMBL" id="QRBI01000134">
    <property type="protein sequence ID" value="RMC02087.1"/>
    <property type="molecule type" value="Genomic_DNA"/>
</dbReference>
<proteinExistence type="predicted"/>
<protein>
    <submittedName>
        <fullName evidence="1">Uncharacterized protein</fullName>
    </submittedName>
</protein>
<dbReference type="Proteomes" id="UP000269221">
    <property type="component" value="Unassembled WGS sequence"/>
</dbReference>
<sequence>MYQKVSACMPCNKQICSAPAAVLLAKAGGRIPGHGRDSRSQPCQHIAFIGSEAENEMVQKGEASGEVDWNNTRPSAFIYLASIQLGNTHLIALIYVQKGLLKIAASWSYGAAVEMAQTPAMTLSSSPAPSKAGDSLNASRFQSNILQFCPPSRPLLMNLAVFSSLTGSSIHLPRLLAWKARVAIALHTIMQGLSTMNSPALGTGESH</sequence>
<accession>A0A3M0K4U7</accession>
<dbReference type="AlphaFoldDB" id="A0A3M0K4U7"/>
<reference evidence="1 2" key="1">
    <citation type="submission" date="2018-07" db="EMBL/GenBank/DDBJ databases">
        <title>A high quality draft genome assembly of the barn swallow (H. rustica rustica).</title>
        <authorList>
            <person name="Formenti G."/>
            <person name="Chiara M."/>
            <person name="Poveda L."/>
            <person name="Francoijs K.-J."/>
            <person name="Bonisoli-Alquati A."/>
            <person name="Canova L."/>
            <person name="Gianfranceschi L."/>
            <person name="Horner D.S."/>
            <person name="Saino N."/>
        </authorList>
    </citation>
    <scope>NUCLEOTIDE SEQUENCE [LARGE SCALE GENOMIC DNA]</scope>
    <source>
        <strain evidence="1">Chelidonia</strain>
        <tissue evidence="1">Blood</tissue>
    </source>
</reference>
<organism evidence="1 2">
    <name type="scientific">Hirundo rustica rustica</name>
    <dbReference type="NCBI Taxonomy" id="333673"/>
    <lineage>
        <taxon>Eukaryota</taxon>
        <taxon>Metazoa</taxon>
        <taxon>Chordata</taxon>
        <taxon>Craniata</taxon>
        <taxon>Vertebrata</taxon>
        <taxon>Euteleostomi</taxon>
        <taxon>Archelosauria</taxon>
        <taxon>Archosauria</taxon>
        <taxon>Dinosauria</taxon>
        <taxon>Saurischia</taxon>
        <taxon>Theropoda</taxon>
        <taxon>Coelurosauria</taxon>
        <taxon>Aves</taxon>
        <taxon>Neognathae</taxon>
        <taxon>Neoaves</taxon>
        <taxon>Telluraves</taxon>
        <taxon>Australaves</taxon>
        <taxon>Passeriformes</taxon>
        <taxon>Sylvioidea</taxon>
        <taxon>Hirundinidae</taxon>
        <taxon>Hirundo</taxon>
    </lineage>
</organism>
<comment type="caution">
    <text evidence="1">The sequence shown here is derived from an EMBL/GenBank/DDBJ whole genome shotgun (WGS) entry which is preliminary data.</text>
</comment>
<evidence type="ECO:0000313" key="1">
    <source>
        <dbReference type="EMBL" id="RMC02087.1"/>
    </source>
</evidence>
<name>A0A3M0K4U7_HIRRU</name>
<evidence type="ECO:0000313" key="2">
    <source>
        <dbReference type="Proteomes" id="UP000269221"/>
    </source>
</evidence>